<evidence type="ECO:0000313" key="5">
    <source>
        <dbReference type="EMBL" id="KAK4254727.1"/>
    </source>
</evidence>
<keyword evidence="1" id="KW-0479">Metal-binding</keyword>
<dbReference type="GO" id="GO:0008270">
    <property type="term" value="F:zinc ion binding"/>
    <property type="evidence" value="ECO:0007669"/>
    <property type="project" value="UniProtKB-KW"/>
</dbReference>
<dbReference type="Gene3D" id="3.40.50.410">
    <property type="entry name" value="von Willebrand factor, type A domain"/>
    <property type="match status" value="1"/>
</dbReference>
<accession>A0AAE1IPF9</accession>
<dbReference type="InterPro" id="IPR036465">
    <property type="entry name" value="vWFA_dom_sf"/>
</dbReference>
<dbReference type="PROSITE" id="PS50089">
    <property type="entry name" value="ZF_RING_2"/>
    <property type="match status" value="1"/>
</dbReference>
<dbReference type="PANTHER" id="PTHR10579:SF146">
    <property type="entry name" value="RING-TYPE DOMAIN-CONTAINING PROTEIN"/>
    <property type="match status" value="1"/>
</dbReference>
<comment type="caution">
    <text evidence="5">The sequence shown here is derived from an EMBL/GenBank/DDBJ whole genome shotgun (WGS) entry which is preliminary data.</text>
</comment>
<gene>
    <name evidence="5" type="ORF">QN277_010066</name>
</gene>
<feature type="compositionally biased region" description="Low complexity" evidence="2">
    <location>
        <begin position="17"/>
        <end position="26"/>
    </location>
</feature>
<dbReference type="PROSITE" id="PS50234">
    <property type="entry name" value="VWFA"/>
    <property type="match status" value="1"/>
</dbReference>
<dbReference type="EMBL" id="JAWXYG010000014">
    <property type="protein sequence ID" value="KAK4254727.1"/>
    <property type="molecule type" value="Genomic_DNA"/>
</dbReference>
<dbReference type="CDD" id="cd23114">
    <property type="entry name" value="RING-H2_WAVH2"/>
    <property type="match status" value="1"/>
</dbReference>
<reference evidence="5" key="1">
    <citation type="submission" date="2023-10" db="EMBL/GenBank/DDBJ databases">
        <title>Chromosome-level genome of the transformable northern wattle, Acacia crassicarpa.</title>
        <authorList>
            <person name="Massaro I."/>
            <person name="Sinha N.R."/>
            <person name="Poethig S."/>
            <person name="Leichty A.R."/>
        </authorList>
    </citation>
    <scope>NUCLEOTIDE SEQUENCE</scope>
    <source>
        <strain evidence="5">Acra3RX</strain>
        <tissue evidence="5">Leaf</tissue>
    </source>
</reference>
<dbReference type="PANTHER" id="PTHR10579">
    <property type="entry name" value="CALCIUM-ACTIVATED CHLORIDE CHANNEL REGULATOR"/>
    <property type="match status" value="1"/>
</dbReference>
<keyword evidence="1" id="KW-0862">Zinc</keyword>
<dbReference type="InterPro" id="IPR013083">
    <property type="entry name" value="Znf_RING/FYVE/PHD"/>
</dbReference>
<dbReference type="InterPro" id="IPR032838">
    <property type="entry name" value="Vwaint_dom"/>
</dbReference>
<feature type="domain" description="VWFA" evidence="4">
    <location>
        <begin position="243"/>
        <end position="418"/>
    </location>
</feature>
<dbReference type="InterPro" id="IPR002035">
    <property type="entry name" value="VWF_A"/>
</dbReference>
<evidence type="ECO:0000256" key="1">
    <source>
        <dbReference type="PROSITE-ProRule" id="PRU00175"/>
    </source>
</evidence>
<dbReference type="InterPro" id="IPR051266">
    <property type="entry name" value="CLCR"/>
</dbReference>
<protein>
    <submittedName>
        <fullName evidence="5">Uncharacterized protein</fullName>
    </submittedName>
</protein>
<dbReference type="SMART" id="SM00184">
    <property type="entry name" value="RING"/>
    <property type="match status" value="1"/>
</dbReference>
<feature type="domain" description="RING-type" evidence="3">
    <location>
        <begin position="87"/>
        <end position="131"/>
    </location>
</feature>
<dbReference type="InterPro" id="IPR001841">
    <property type="entry name" value="Znf_RING"/>
</dbReference>
<dbReference type="SUPFAM" id="SSF57850">
    <property type="entry name" value="RING/U-box"/>
    <property type="match status" value="1"/>
</dbReference>
<dbReference type="Pfam" id="PF14624">
    <property type="entry name" value="Vwaint"/>
    <property type="match status" value="1"/>
</dbReference>
<feature type="compositionally biased region" description="Pro residues" evidence="2">
    <location>
        <begin position="40"/>
        <end position="49"/>
    </location>
</feature>
<keyword evidence="6" id="KW-1185">Reference proteome</keyword>
<dbReference type="Pfam" id="PF00092">
    <property type="entry name" value="VWA"/>
    <property type="match status" value="1"/>
</dbReference>
<proteinExistence type="predicted"/>
<dbReference type="Pfam" id="PF17123">
    <property type="entry name" value="zf-RING_11"/>
    <property type="match status" value="1"/>
</dbReference>
<feature type="region of interest" description="Disordered" evidence="2">
    <location>
        <begin position="15"/>
        <end position="52"/>
    </location>
</feature>
<organism evidence="5 6">
    <name type="scientific">Acacia crassicarpa</name>
    <name type="common">northern wattle</name>
    <dbReference type="NCBI Taxonomy" id="499986"/>
    <lineage>
        <taxon>Eukaryota</taxon>
        <taxon>Viridiplantae</taxon>
        <taxon>Streptophyta</taxon>
        <taxon>Embryophyta</taxon>
        <taxon>Tracheophyta</taxon>
        <taxon>Spermatophyta</taxon>
        <taxon>Magnoliopsida</taxon>
        <taxon>eudicotyledons</taxon>
        <taxon>Gunneridae</taxon>
        <taxon>Pentapetalae</taxon>
        <taxon>rosids</taxon>
        <taxon>fabids</taxon>
        <taxon>Fabales</taxon>
        <taxon>Fabaceae</taxon>
        <taxon>Caesalpinioideae</taxon>
        <taxon>mimosoid clade</taxon>
        <taxon>Acacieae</taxon>
        <taxon>Acacia</taxon>
    </lineage>
</organism>
<keyword evidence="1" id="KW-0863">Zinc-finger</keyword>
<name>A0AAE1IPF9_9FABA</name>
<dbReference type="Proteomes" id="UP001293593">
    <property type="component" value="Unassembled WGS sequence"/>
</dbReference>
<evidence type="ECO:0000256" key="2">
    <source>
        <dbReference type="SAM" id="MobiDB-lite"/>
    </source>
</evidence>
<dbReference type="Gene3D" id="3.30.40.10">
    <property type="entry name" value="Zinc/RING finger domain, C3HC4 (zinc finger)"/>
    <property type="match status" value="1"/>
</dbReference>
<sequence>MVSGMRKLKHAFTSFLSSSSKSSSSSRLPPDAVTDSSNEPQPPPPPPPLHSVSNADISSFSSVLSRSSSSISRLSRVLSMRSTKKICTICLSDLKAGLGRAIFVAECGHSFHFNCIASNVRQGSHVCPICRAKWKEIPYQAPSILPAAAPPLRVRSRPRPLASSPSRLFNSSAIVEPERFIDDEPLAASATSAEHISSAPDVVAVKSFAEYPVLSASEAHQDFAVLANVRAPVLSQRDRAPVDLVTVLDISDSMAGSKLSLLKQAVLFVIQNLSASDRLSIVVFSSTALRIFPLRRMTDSGQSDATIAVNSLSTDGGTDILGGLKKGARVLEERRERNPVSSIMLLSDGRSQAFISPPLGPQFPASIPVHTFGFGRDHDSTALHAISDASGGTFSFIESVGMVQDAFARCIGGLLSVVAQEVQLTFNTLSPGLQITSVRSGRYISEIHDEGKRCIIDVGNMYAEEEKGFLLYLSIPAIPSSEGDNMETKTCLLGVTCQYNDSTSEGEQVKVEGERVEIQRSDGSSRTNEMTVCLEVDRHKNKLMVGDGIAEARRLAERGDLRRAKALLEAKRSTLLSSASASAGDPTCTWLDAELRETKEKMESREQYEHTGRAYVLSGLSSHSWQRSTTRGDSLTQTFVSGHVRNPTVSGSIGYDTPSMVNMVRISQNLSLSGSWPLPEP</sequence>
<dbReference type="SMART" id="SM00327">
    <property type="entry name" value="VWA"/>
    <property type="match status" value="1"/>
</dbReference>
<dbReference type="AlphaFoldDB" id="A0AAE1IPF9"/>
<evidence type="ECO:0000259" key="3">
    <source>
        <dbReference type="PROSITE" id="PS50089"/>
    </source>
</evidence>
<evidence type="ECO:0000259" key="4">
    <source>
        <dbReference type="PROSITE" id="PS50234"/>
    </source>
</evidence>
<dbReference type="SUPFAM" id="SSF53300">
    <property type="entry name" value="vWA-like"/>
    <property type="match status" value="1"/>
</dbReference>
<evidence type="ECO:0000313" key="6">
    <source>
        <dbReference type="Proteomes" id="UP001293593"/>
    </source>
</evidence>